<evidence type="ECO:0000313" key="1">
    <source>
        <dbReference type="EMBL" id="KAK4815576.1"/>
    </source>
</evidence>
<dbReference type="Proteomes" id="UP001333110">
    <property type="component" value="Unassembled WGS sequence"/>
</dbReference>
<proteinExistence type="predicted"/>
<gene>
    <name evidence="1" type="ORF">QYF61_004093</name>
</gene>
<dbReference type="AlphaFoldDB" id="A0AAN7N0U1"/>
<accession>A0AAN7N0U1</accession>
<comment type="caution">
    <text evidence="1">The sequence shown here is derived from an EMBL/GenBank/DDBJ whole genome shotgun (WGS) entry which is preliminary data.</text>
</comment>
<keyword evidence="2" id="KW-1185">Reference proteome</keyword>
<dbReference type="EMBL" id="JAUNZN010000009">
    <property type="protein sequence ID" value="KAK4815576.1"/>
    <property type="molecule type" value="Genomic_DNA"/>
</dbReference>
<reference evidence="1 2" key="1">
    <citation type="journal article" date="2023" name="J. Hered.">
        <title>Chromosome-level genome of the wood stork (Mycteria americana) provides insight into avian chromosome evolution.</title>
        <authorList>
            <person name="Flamio R. Jr."/>
            <person name="Ramstad K.M."/>
        </authorList>
    </citation>
    <scope>NUCLEOTIDE SEQUENCE [LARGE SCALE GENOMIC DNA]</scope>
    <source>
        <strain evidence="1">JAX WOST 10</strain>
    </source>
</reference>
<organism evidence="1 2">
    <name type="scientific">Mycteria americana</name>
    <name type="common">Wood stork</name>
    <dbReference type="NCBI Taxonomy" id="33587"/>
    <lineage>
        <taxon>Eukaryota</taxon>
        <taxon>Metazoa</taxon>
        <taxon>Chordata</taxon>
        <taxon>Craniata</taxon>
        <taxon>Vertebrata</taxon>
        <taxon>Euteleostomi</taxon>
        <taxon>Archelosauria</taxon>
        <taxon>Archosauria</taxon>
        <taxon>Dinosauria</taxon>
        <taxon>Saurischia</taxon>
        <taxon>Theropoda</taxon>
        <taxon>Coelurosauria</taxon>
        <taxon>Aves</taxon>
        <taxon>Neognathae</taxon>
        <taxon>Neoaves</taxon>
        <taxon>Aequornithes</taxon>
        <taxon>Ciconiiformes</taxon>
        <taxon>Ciconiidae</taxon>
        <taxon>Mycteria</taxon>
    </lineage>
</organism>
<sequence length="335" mass="37384">MDAKRLRTLGYLERRRLRGNLIALYSFLRRGSADLFSLGSSDRTRGNGSKLHQRRFRLGWSNTGTGSLERWSMPHACPCLKKRHLDNALHTAPIHFPFLWTFLETSRVSLPRFLKPLNNMPPESLGTPKCSCPASCKDSSAVLAALEAVNLFSLQGPHAVFLGVIQLSSAEKDLRVLVDRECSISQHCALVAKVEDSCQQGLQAHLELNLVRDAKGNKKGFPKSISGKEKTRENVGPLLHEAGDLLTQHMEKAEVLNAFFVLVFTSKTSCEKCQVPGTRGKVWSKEDAPLVEEGWLRDYLSNLDIPKSMGPEGMHPQVLREMADATVRPPFIIFK</sequence>
<name>A0AAN7N0U1_MYCAM</name>
<protein>
    <submittedName>
        <fullName evidence="1">Uncharacterized protein</fullName>
    </submittedName>
</protein>
<evidence type="ECO:0000313" key="2">
    <source>
        <dbReference type="Proteomes" id="UP001333110"/>
    </source>
</evidence>